<proteinExistence type="predicted"/>
<sequence length="88" mass="10037">MTDDVTLDLIRAVAAKYDGSDNEADRLTESTARRLEWRKRNAGKACDVCRETKPVSEFGPDAGRPDGLSRRCRRCEAGRRREARRRNV</sequence>
<keyword evidence="2" id="KW-1185">Reference proteome</keyword>
<dbReference type="Proteomes" id="UP001057418">
    <property type="component" value="Segment"/>
</dbReference>
<protein>
    <submittedName>
        <fullName evidence="1">Head morphogenesis protein</fullName>
    </submittedName>
</protein>
<dbReference type="EMBL" id="ON528933">
    <property type="protein sequence ID" value="USL85094.1"/>
    <property type="molecule type" value="Genomic_DNA"/>
</dbReference>
<organism evidence="1 2">
    <name type="scientific">Arthrobacter phage SWEP2</name>
    <dbReference type="NCBI Taxonomy" id="2945958"/>
    <lineage>
        <taxon>Viruses</taxon>
        <taxon>Duplodnaviria</taxon>
        <taxon>Heunggongvirae</taxon>
        <taxon>Uroviricota</taxon>
        <taxon>Caudoviricetes</taxon>
        <taxon>Casidaviridae</taxon>
        <taxon>Swepdovirus</taxon>
        <taxon>Swepdovirus SWEP2</taxon>
    </lineage>
</organism>
<name>A0A9E7MI88_9CAUD</name>
<accession>A0A9E7MI88</accession>
<reference evidence="1" key="1">
    <citation type="submission" date="2022-05" db="EMBL/GenBank/DDBJ databases">
        <authorList>
            <person name="Ruan C."/>
        </authorList>
    </citation>
    <scope>NUCLEOTIDE SEQUENCE</scope>
</reference>
<evidence type="ECO:0000313" key="2">
    <source>
        <dbReference type="Proteomes" id="UP001057418"/>
    </source>
</evidence>
<evidence type="ECO:0000313" key="1">
    <source>
        <dbReference type="EMBL" id="USL85094.1"/>
    </source>
</evidence>